<dbReference type="EMBL" id="LSYV01000160">
    <property type="protein sequence ID" value="KXZ42337.1"/>
    <property type="molecule type" value="Genomic_DNA"/>
</dbReference>
<proteinExistence type="predicted"/>
<protein>
    <submittedName>
        <fullName evidence="1">Uncharacterized protein</fullName>
    </submittedName>
</protein>
<reference evidence="2" key="1">
    <citation type="journal article" date="2016" name="Nat. Commun.">
        <title>The Gonium pectorale genome demonstrates co-option of cell cycle regulation during the evolution of multicellularity.</title>
        <authorList>
            <person name="Hanschen E.R."/>
            <person name="Marriage T.N."/>
            <person name="Ferris P.J."/>
            <person name="Hamaji T."/>
            <person name="Toyoda A."/>
            <person name="Fujiyama A."/>
            <person name="Neme R."/>
            <person name="Noguchi H."/>
            <person name="Minakuchi Y."/>
            <person name="Suzuki M."/>
            <person name="Kawai-Toyooka H."/>
            <person name="Smith D.R."/>
            <person name="Sparks H."/>
            <person name="Anderson J."/>
            <person name="Bakaric R."/>
            <person name="Luria V."/>
            <person name="Karger A."/>
            <person name="Kirschner M.W."/>
            <person name="Durand P.M."/>
            <person name="Michod R.E."/>
            <person name="Nozaki H."/>
            <person name="Olson B.J."/>
        </authorList>
    </citation>
    <scope>NUCLEOTIDE SEQUENCE [LARGE SCALE GENOMIC DNA]</scope>
    <source>
        <strain evidence="2">NIES-2863</strain>
    </source>
</reference>
<accession>A0A150FXN4</accession>
<comment type="caution">
    <text evidence="1">The sequence shown here is derived from an EMBL/GenBank/DDBJ whole genome shotgun (WGS) entry which is preliminary data.</text>
</comment>
<gene>
    <name evidence="1" type="ORF">GPECTOR_160g119</name>
</gene>
<evidence type="ECO:0000313" key="2">
    <source>
        <dbReference type="Proteomes" id="UP000075714"/>
    </source>
</evidence>
<keyword evidence="2" id="KW-1185">Reference proteome</keyword>
<dbReference type="Proteomes" id="UP000075714">
    <property type="component" value="Unassembled WGS sequence"/>
</dbReference>
<name>A0A150FXN4_GONPE</name>
<sequence length="122" mass="13649">MVEVDDLKVEKALLFMARVHAELADQGLLPDPSQVPTGDIMTALHHNMLLEGNCEETCPIPKSKKTHKRRWTQWDSVCEKLAVTSHFYSFCEGVPKPVFRILAKQLGDSSTFKLASGSLHKS</sequence>
<evidence type="ECO:0000313" key="1">
    <source>
        <dbReference type="EMBL" id="KXZ42337.1"/>
    </source>
</evidence>
<dbReference type="AlphaFoldDB" id="A0A150FXN4"/>
<organism evidence="1 2">
    <name type="scientific">Gonium pectorale</name>
    <name type="common">Green alga</name>
    <dbReference type="NCBI Taxonomy" id="33097"/>
    <lineage>
        <taxon>Eukaryota</taxon>
        <taxon>Viridiplantae</taxon>
        <taxon>Chlorophyta</taxon>
        <taxon>core chlorophytes</taxon>
        <taxon>Chlorophyceae</taxon>
        <taxon>CS clade</taxon>
        <taxon>Chlamydomonadales</taxon>
        <taxon>Volvocaceae</taxon>
        <taxon>Gonium</taxon>
    </lineage>
</organism>